<feature type="signal peptide" evidence="1">
    <location>
        <begin position="1"/>
        <end position="21"/>
    </location>
</feature>
<keyword evidence="1" id="KW-0732">Signal</keyword>
<evidence type="ECO:0000313" key="4">
    <source>
        <dbReference type="Proteomes" id="UP001155128"/>
    </source>
</evidence>
<dbReference type="Proteomes" id="UP001155128">
    <property type="component" value="Unassembled WGS sequence"/>
</dbReference>
<dbReference type="GO" id="GO:0016787">
    <property type="term" value="F:hydrolase activity"/>
    <property type="evidence" value="ECO:0007669"/>
    <property type="project" value="UniProtKB-KW"/>
</dbReference>
<evidence type="ECO:0000256" key="1">
    <source>
        <dbReference type="SAM" id="SignalP"/>
    </source>
</evidence>
<comment type="caution">
    <text evidence="3">The sequence shown here is derived from an EMBL/GenBank/DDBJ whole genome shotgun (WGS) entry which is preliminary data.</text>
</comment>
<sequence length="202" mass="22430">MKRILGAGLAPVMGFALLVTAGGSEAVGATIDKFSFTEEQKVAGWAIEAAAVEETEEAHEEDKTLPELVAENRGIADSELSAQEWCLANAVYFEARNQDLEGQLAVADVVMNRTDSDQYPDNWCDVIKQKAQFSFVTNRKFPKITEGKSWDTAKAVAQVAIDESHDIVRGDVLWYHADYVKPVWRHNLDRVAKVGVHIFYEA</sequence>
<feature type="domain" description="Cell wall hydrolase SleB" evidence="2">
    <location>
        <begin position="98"/>
        <end position="200"/>
    </location>
</feature>
<keyword evidence="3" id="KW-0378">Hydrolase</keyword>
<evidence type="ECO:0000259" key="2">
    <source>
        <dbReference type="Pfam" id="PF07486"/>
    </source>
</evidence>
<keyword evidence="4" id="KW-1185">Reference proteome</keyword>
<dbReference type="InterPro" id="IPR042047">
    <property type="entry name" value="SleB_dom1"/>
</dbReference>
<dbReference type="Pfam" id="PF07486">
    <property type="entry name" value="Hydrolase_2"/>
    <property type="match status" value="1"/>
</dbReference>
<organism evidence="3 4">
    <name type="scientific">Sphingomicrobium sediminis</name>
    <dbReference type="NCBI Taxonomy" id="2950949"/>
    <lineage>
        <taxon>Bacteria</taxon>
        <taxon>Pseudomonadati</taxon>
        <taxon>Pseudomonadota</taxon>
        <taxon>Alphaproteobacteria</taxon>
        <taxon>Sphingomonadales</taxon>
        <taxon>Sphingomonadaceae</taxon>
        <taxon>Sphingomicrobium</taxon>
    </lineage>
</organism>
<feature type="chain" id="PRO_5040855654" evidence="1">
    <location>
        <begin position="22"/>
        <end position="202"/>
    </location>
</feature>
<name>A0A9X2EL60_9SPHN</name>
<protein>
    <submittedName>
        <fullName evidence="3">Cell wall hydrolase</fullName>
    </submittedName>
</protein>
<gene>
    <name evidence="3" type="ORF">NDO55_06405</name>
</gene>
<dbReference type="EMBL" id="JAMSHT010000001">
    <property type="protein sequence ID" value="MCM8557447.1"/>
    <property type="molecule type" value="Genomic_DNA"/>
</dbReference>
<accession>A0A9X2EL60</accession>
<reference evidence="3" key="1">
    <citation type="submission" date="2022-06" db="EMBL/GenBank/DDBJ databases">
        <title>Sphingomicrobium sedimins sp. nov., a marine bacterium isolated from tidal flat.</title>
        <authorList>
            <person name="Kim C.-H."/>
            <person name="Yoo Y."/>
            <person name="Kim J.-J."/>
        </authorList>
    </citation>
    <scope>NUCLEOTIDE SEQUENCE</scope>
    <source>
        <strain evidence="3">GRR-S6-50</strain>
    </source>
</reference>
<dbReference type="AlphaFoldDB" id="A0A9X2EL60"/>
<dbReference type="InterPro" id="IPR011105">
    <property type="entry name" value="Cell_wall_hydrolase_SleB"/>
</dbReference>
<proteinExistence type="predicted"/>
<evidence type="ECO:0000313" key="3">
    <source>
        <dbReference type="EMBL" id="MCM8557447.1"/>
    </source>
</evidence>
<dbReference type="Gene3D" id="1.10.10.2520">
    <property type="entry name" value="Cell wall hydrolase SleB, domain 1"/>
    <property type="match status" value="1"/>
</dbReference>
<dbReference type="RefSeq" id="WP_252113508.1">
    <property type="nucleotide sequence ID" value="NZ_JAMSHT010000001.1"/>
</dbReference>